<dbReference type="PANTHER" id="PTHR11099:SF0">
    <property type="entry name" value="VACUOLAR PROTEIN SORTING-ASSOCIATED PROTEIN 35"/>
    <property type="match status" value="1"/>
</dbReference>
<name>A0A9W8DKP9_9FUNG</name>
<evidence type="ECO:0000256" key="4">
    <source>
        <dbReference type="ARBA" id="ARBA00022927"/>
    </source>
</evidence>
<feature type="region of interest" description="Disordered" evidence="7">
    <location>
        <begin position="38"/>
        <end position="61"/>
    </location>
</feature>
<dbReference type="GO" id="GO:0042147">
    <property type="term" value="P:retrograde transport, endosome to Golgi"/>
    <property type="evidence" value="ECO:0007669"/>
    <property type="project" value="InterPro"/>
</dbReference>
<dbReference type="Pfam" id="PF03635">
    <property type="entry name" value="Vps35"/>
    <property type="match status" value="2"/>
</dbReference>
<comment type="subcellular location">
    <subcellularLocation>
        <location evidence="1">Membrane</location>
        <topology evidence="1">Peripheral membrane protein</topology>
    </subcellularLocation>
</comment>
<evidence type="ECO:0000256" key="1">
    <source>
        <dbReference type="ARBA" id="ARBA00004170"/>
    </source>
</evidence>
<evidence type="ECO:0000256" key="2">
    <source>
        <dbReference type="ARBA" id="ARBA00006536"/>
    </source>
</evidence>
<dbReference type="InterPro" id="IPR042491">
    <property type="entry name" value="Vps35_C"/>
</dbReference>
<feature type="compositionally biased region" description="Polar residues" evidence="7">
    <location>
        <begin position="48"/>
        <end position="61"/>
    </location>
</feature>
<gene>
    <name evidence="8" type="primary">vps35</name>
    <name evidence="8" type="ORF">H4219_004950</name>
</gene>
<dbReference type="PANTHER" id="PTHR11099">
    <property type="entry name" value="VACUOLAR SORTING PROTEIN 35"/>
    <property type="match status" value="1"/>
</dbReference>
<feature type="region of interest" description="Disordered" evidence="7">
    <location>
        <begin position="156"/>
        <end position="224"/>
    </location>
</feature>
<evidence type="ECO:0000256" key="5">
    <source>
        <dbReference type="ARBA" id="ARBA00023136"/>
    </source>
</evidence>
<keyword evidence="5" id="KW-0472">Membrane</keyword>
<accession>A0A9W8DKP9</accession>
<dbReference type="GO" id="GO:0005770">
    <property type="term" value="C:late endosome"/>
    <property type="evidence" value="ECO:0007669"/>
    <property type="project" value="TreeGrafter"/>
</dbReference>
<feature type="compositionally biased region" description="Low complexity" evidence="7">
    <location>
        <begin position="409"/>
        <end position="418"/>
    </location>
</feature>
<feature type="region of interest" description="Disordered" evidence="7">
    <location>
        <begin position="942"/>
        <end position="969"/>
    </location>
</feature>
<dbReference type="GO" id="GO:0005829">
    <property type="term" value="C:cytosol"/>
    <property type="evidence" value="ECO:0007669"/>
    <property type="project" value="GOC"/>
</dbReference>
<keyword evidence="3 6" id="KW-0813">Transport</keyword>
<comment type="function">
    <text evidence="6">Plays a role in vesicular protein sorting.</text>
</comment>
<dbReference type="GO" id="GO:0006886">
    <property type="term" value="P:intracellular protein transport"/>
    <property type="evidence" value="ECO:0007669"/>
    <property type="project" value="TreeGrafter"/>
</dbReference>
<organism evidence="8 9">
    <name type="scientific">Mycoemilia scoparia</name>
    <dbReference type="NCBI Taxonomy" id="417184"/>
    <lineage>
        <taxon>Eukaryota</taxon>
        <taxon>Fungi</taxon>
        <taxon>Fungi incertae sedis</taxon>
        <taxon>Zoopagomycota</taxon>
        <taxon>Kickxellomycotina</taxon>
        <taxon>Kickxellomycetes</taxon>
        <taxon>Kickxellales</taxon>
        <taxon>Kickxellaceae</taxon>
        <taxon>Mycoemilia</taxon>
    </lineage>
</organism>
<dbReference type="PIRSF" id="PIRSF009375">
    <property type="entry name" value="Retromer_Vps35"/>
    <property type="match status" value="1"/>
</dbReference>
<dbReference type="Proteomes" id="UP001150538">
    <property type="component" value="Unassembled WGS sequence"/>
</dbReference>
<dbReference type="Gene3D" id="1.25.40.660">
    <property type="entry name" value="Vacuolar protein sorting-associated protein 35, helical subcomplex Vps35-C"/>
    <property type="match status" value="2"/>
</dbReference>
<keyword evidence="9" id="KW-1185">Reference proteome</keyword>
<feature type="compositionally biased region" description="Acidic residues" evidence="7">
    <location>
        <begin position="207"/>
        <end position="222"/>
    </location>
</feature>
<proteinExistence type="inferred from homology"/>
<comment type="similarity">
    <text evidence="2 6">Belongs to the VPS35 family.</text>
</comment>
<protein>
    <recommendedName>
        <fullName evidence="6">Vacuolar protein sorting-associated protein 35</fullName>
    </recommendedName>
</protein>
<evidence type="ECO:0000256" key="7">
    <source>
        <dbReference type="SAM" id="MobiDB-lite"/>
    </source>
</evidence>
<dbReference type="EMBL" id="JANBPU010000221">
    <property type="protein sequence ID" value="KAJ1914061.1"/>
    <property type="molecule type" value="Genomic_DNA"/>
</dbReference>
<sequence>MAATASINEEQFKLLEDALQVVRTHGAKMRQCLDPRNTHYQHHHQQQRDATPGSTSTINNNRDSHILDAIKHCSAMLGELRTSALTPKSYYELFLAVFDSLQLLISSLRDAHESGRHHLADLYELVQYAGNVVPRLYLMVTVGSTFMGLRSSSVANSKNIDNSGGSQRDTTTTPIALNSQDLANNTATPVATTTAETTPDSEGVSQDGDEISGEENEEEEEEIPVHEVMMDMLEMVRGVQHPTRGLFLRYYLGQMTKDKLASASVSDAIQFTLTNFTEMNKLWVRLQHLGLSREREKRELERKELRTLVGSNLIRLASLDGVTLEHYTDIILPHLLRQVISCKDPLAQEYLMEAIVQAFSDDWHIATLGQLVDVLGKLHPKVAIKGIIVALVNRIQVYVSKFQSTTTTTTAAAAATNSKKGKENESEQKQEEEEEEGEGEQEKKSASEPSSQELFEKLWGHVQNLVSVRSDLPTSDMVAILCSMLRLSLAGAERNPDSAKQVSQVIAFVQGQMQRRSTFYDINSTATTNQLLGFLLSPLRAYPNPIKILELKDYQELLSGQNDLIQKNVGTALVTAMLQRETIMSTVEHVKGIFGICSKLIVGGVLQSSSNAKESRRRREGKSSLPEMDEEDIAEEQGLLARLVHLIQAEDPETQTSALISARNALVEGRVEYTFPAIITAAINLVSLYGETKPGSAGNIEGDEAAVAAAGQEGAGDDSNNSAPDNKDLERQISEWRRKVQHLLRFIKATIDQVPKESTALQLSIMSAQAVASEPAFTGDEDLEEAAYELFVQAFTVYEERVSDSRVQFNILMQLVGAVHASRNFSSENYENLSDKCVVYGTKLLKRPDQARVAFACSFLWWRNDPVTDNGDKTIKQLIKSFRVADSVLDPAIRMQLLIELLNRAIAHYERECPSVTPKYLTDLIQSIHIILEDRDLLDTSESAKARRGSSSSNKRGPYPTILGVGKYEDTDANDPSSIWTPSNMAPSEWIPKFFADTIDYIQTGDFPGVRTMADSVATAPGAGIGAASGSPEIDSILDHSTSSVFD</sequence>
<reference evidence="8" key="1">
    <citation type="submission" date="2022-07" db="EMBL/GenBank/DDBJ databases">
        <title>Phylogenomic reconstructions and comparative analyses of Kickxellomycotina fungi.</title>
        <authorList>
            <person name="Reynolds N.K."/>
            <person name="Stajich J.E."/>
            <person name="Barry K."/>
            <person name="Grigoriev I.V."/>
            <person name="Crous P."/>
            <person name="Smith M.E."/>
        </authorList>
    </citation>
    <scope>NUCLEOTIDE SEQUENCE</scope>
    <source>
        <strain evidence="8">NBRC 100468</strain>
    </source>
</reference>
<dbReference type="InterPro" id="IPR005378">
    <property type="entry name" value="Vps35"/>
</dbReference>
<dbReference type="AlphaFoldDB" id="A0A9W8DKP9"/>
<evidence type="ECO:0000256" key="6">
    <source>
        <dbReference type="PIRNR" id="PIRNR009375"/>
    </source>
</evidence>
<feature type="compositionally biased region" description="Low complexity" evidence="7">
    <location>
        <begin position="183"/>
        <end position="198"/>
    </location>
</feature>
<feature type="compositionally biased region" description="Polar residues" evidence="7">
    <location>
        <begin position="156"/>
        <end position="182"/>
    </location>
</feature>
<evidence type="ECO:0000256" key="3">
    <source>
        <dbReference type="ARBA" id="ARBA00022448"/>
    </source>
</evidence>
<dbReference type="OrthoDB" id="10258141at2759"/>
<feature type="region of interest" description="Disordered" evidence="7">
    <location>
        <begin position="1026"/>
        <end position="1047"/>
    </location>
</feature>
<evidence type="ECO:0000313" key="8">
    <source>
        <dbReference type="EMBL" id="KAJ1914061.1"/>
    </source>
</evidence>
<feature type="compositionally biased region" description="Basic and acidic residues" evidence="7">
    <location>
        <begin position="420"/>
        <end position="429"/>
    </location>
</feature>
<evidence type="ECO:0000313" key="9">
    <source>
        <dbReference type="Proteomes" id="UP001150538"/>
    </source>
</evidence>
<dbReference type="GO" id="GO:0030906">
    <property type="term" value="C:retromer, cargo-selective complex"/>
    <property type="evidence" value="ECO:0007669"/>
    <property type="project" value="InterPro"/>
</dbReference>
<feature type="compositionally biased region" description="Acidic residues" evidence="7">
    <location>
        <begin position="430"/>
        <end position="439"/>
    </location>
</feature>
<keyword evidence="4 6" id="KW-0653">Protein transport</keyword>
<comment type="caution">
    <text evidence="8">The sequence shown here is derived from an EMBL/GenBank/DDBJ whole genome shotgun (WGS) entry which is preliminary data.</text>
</comment>
<feature type="region of interest" description="Disordered" evidence="7">
    <location>
        <begin position="612"/>
        <end position="631"/>
    </location>
</feature>
<feature type="region of interest" description="Disordered" evidence="7">
    <location>
        <begin position="409"/>
        <end position="450"/>
    </location>
</feature>